<dbReference type="SUPFAM" id="SSF55469">
    <property type="entry name" value="FMN-dependent nitroreductase-like"/>
    <property type="match status" value="1"/>
</dbReference>
<dbReference type="InterPro" id="IPR050627">
    <property type="entry name" value="Nitroreductase/BluB"/>
</dbReference>
<dbReference type="PANTHER" id="PTHR23026:SF123">
    <property type="entry name" value="NAD(P)H NITROREDUCTASE RV3131-RELATED"/>
    <property type="match status" value="1"/>
</dbReference>
<gene>
    <name evidence="1" type="ORF">EAH80_18155</name>
</gene>
<dbReference type="OrthoDB" id="8156917at2"/>
<dbReference type="AlphaFoldDB" id="A0A502E6Z4"/>
<proteinExistence type="predicted"/>
<evidence type="ECO:0000313" key="2">
    <source>
        <dbReference type="Proteomes" id="UP000320095"/>
    </source>
</evidence>
<name>A0A502E6Z4_9MYCO</name>
<dbReference type="NCBIfam" id="NF047509">
    <property type="entry name" value="Rv3131_FMN_oxido"/>
    <property type="match status" value="1"/>
</dbReference>
<keyword evidence="2" id="KW-1185">Reference proteome</keyword>
<reference evidence="1 2" key="1">
    <citation type="journal article" date="2019" name="Environ. Microbiol.">
        <title>Species interactions and distinct microbial communities in high Arctic permafrost affected cryosols are associated with the CH4 and CO2 gas fluxes.</title>
        <authorList>
            <person name="Altshuler I."/>
            <person name="Hamel J."/>
            <person name="Turney S."/>
            <person name="Magnuson E."/>
            <person name="Levesque R."/>
            <person name="Greer C."/>
            <person name="Whyte L.G."/>
        </authorList>
    </citation>
    <scope>NUCLEOTIDE SEQUENCE [LARGE SCALE GENOMIC DNA]</scope>
    <source>
        <strain evidence="1 2">S5.20</strain>
    </source>
</reference>
<dbReference type="Gene3D" id="3.40.109.10">
    <property type="entry name" value="NADH Oxidase"/>
    <property type="match status" value="2"/>
</dbReference>
<sequence>MSSCFPETETVRTALSLASRAPSVHNTQPWRWRVGDESLHLYAEPALQLRHTDPDSRDLIISCGAALNHCSLALAALGWQSKIRRFPDAADPYHLASIEMKRWTPSEVDVALAAAIPRRRTDRRRYSSWPVAHGDVALMGARAARAGVTVRRVEAAADLKTLLADAVYEHVNDADYLVELAMWSGRHAATAGVPARNTPVPESDAQIPGRVFAGPVLAQPVGTSVEDDHGILLALGTVEDDALARLRAGEATSLVLLTATAVGMATCPLTEALEITATRDAIQAEVFGLDAFPQMLIRIGWAPVNADPLPATPRRALMDVATMLDGSAIP</sequence>
<dbReference type="GO" id="GO:0016491">
    <property type="term" value="F:oxidoreductase activity"/>
    <property type="evidence" value="ECO:0007669"/>
    <property type="project" value="InterPro"/>
</dbReference>
<organism evidence="1 2">
    <name type="scientific">Mycolicibacterium hodleri</name>
    <dbReference type="NCBI Taxonomy" id="49897"/>
    <lineage>
        <taxon>Bacteria</taxon>
        <taxon>Bacillati</taxon>
        <taxon>Actinomycetota</taxon>
        <taxon>Actinomycetes</taxon>
        <taxon>Mycobacteriales</taxon>
        <taxon>Mycobacteriaceae</taxon>
        <taxon>Mycolicibacterium</taxon>
    </lineage>
</organism>
<dbReference type="InterPro" id="IPR000415">
    <property type="entry name" value="Nitroreductase-like"/>
</dbReference>
<dbReference type="PANTHER" id="PTHR23026">
    <property type="entry name" value="NADPH NITROREDUCTASE"/>
    <property type="match status" value="1"/>
</dbReference>
<dbReference type="EMBL" id="RCZG01000007">
    <property type="protein sequence ID" value="TPG32729.1"/>
    <property type="molecule type" value="Genomic_DNA"/>
</dbReference>
<protein>
    <submittedName>
        <fullName evidence="1">NAD(P)H nitroreductase</fullName>
    </submittedName>
</protein>
<evidence type="ECO:0000313" key="1">
    <source>
        <dbReference type="EMBL" id="TPG32729.1"/>
    </source>
</evidence>
<accession>A0A502E6Z4</accession>
<comment type="caution">
    <text evidence="1">The sequence shown here is derived from an EMBL/GenBank/DDBJ whole genome shotgun (WGS) entry which is preliminary data.</text>
</comment>
<dbReference type="Proteomes" id="UP000320095">
    <property type="component" value="Unassembled WGS sequence"/>
</dbReference>
<dbReference type="RefSeq" id="WP_140693803.1">
    <property type="nucleotide sequence ID" value="NZ_RCZG01000007.1"/>
</dbReference>